<evidence type="ECO:0000313" key="10">
    <source>
        <dbReference type="EMBL" id="QDH80071.1"/>
    </source>
</evidence>
<dbReference type="InterPro" id="IPR020829">
    <property type="entry name" value="GlycerAld_3-P_DH_cat"/>
</dbReference>
<dbReference type="GO" id="GO:0006006">
    <property type="term" value="P:glucose metabolic process"/>
    <property type="evidence" value="ECO:0007669"/>
    <property type="project" value="InterPro"/>
</dbReference>
<feature type="binding site" evidence="5">
    <location>
        <position position="314"/>
    </location>
    <ligand>
        <name>NAD(+)</name>
        <dbReference type="ChEBI" id="CHEBI:57540"/>
    </ligand>
</feature>
<dbReference type="Proteomes" id="UP000316614">
    <property type="component" value="Chromosome"/>
</dbReference>
<name>A0A514CJQ6_9BACT</name>
<feature type="domain" description="Glyceraldehyde 3-phosphate dehydrogenase NAD(P) binding" evidence="9">
    <location>
        <begin position="4"/>
        <end position="152"/>
    </location>
</feature>
<evidence type="ECO:0000256" key="8">
    <source>
        <dbReference type="RuleBase" id="RU361160"/>
    </source>
</evidence>
<keyword evidence="5" id="KW-0547">Nucleotide-binding</keyword>
<dbReference type="EC" id="1.2.1.-" evidence="8"/>
<feature type="binding site" evidence="5">
    <location>
        <begin position="13"/>
        <end position="14"/>
    </location>
    <ligand>
        <name>NAD(+)</name>
        <dbReference type="ChEBI" id="CHEBI:57540"/>
    </ligand>
</feature>
<comment type="similarity">
    <text evidence="1 7">Belongs to the glyceraldehyde-3-phosphate dehydrogenase family.</text>
</comment>
<dbReference type="Pfam" id="PF02800">
    <property type="entry name" value="Gp_dh_C"/>
    <property type="match status" value="1"/>
</dbReference>
<feature type="active site" description="Nucleophile" evidence="4">
    <location>
        <position position="152"/>
    </location>
</feature>
<evidence type="ECO:0000259" key="9">
    <source>
        <dbReference type="SMART" id="SM00846"/>
    </source>
</evidence>
<evidence type="ECO:0000313" key="11">
    <source>
        <dbReference type="Proteomes" id="UP000316614"/>
    </source>
</evidence>
<dbReference type="Gene3D" id="3.30.360.10">
    <property type="entry name" value="Dihydrodipicolinate Reductase, domain 2"/>
    <property type="match status" value="1"/>
</dbReference>
<reference evidence="10 11" key="1">
    <citation type="submission" date="2019-06" db="EMBL/GenBank/DDBJ databases">
        <title>Echinicola alkalisoli sp. nov. isolated from saline soil.</title>
        <authorList>
            <person name="Sun J.-Q."/>
            <person name="Xu L."/>
        </authorList>
    </citation>
    <scope>NUCLEOTIDE SEQUENCE [LARGE SCALE GENOMIC DNA]</scope>
    <source>
        <strain evidence="10 11">LN3S3</strain>
    </source>
</reference>
<dbReference type="OrthoDB" id="9803304at2"/>
<keyword evidence="11" id="KW-1185">Reference proteome</keyword>
<dbReference type="GO" id="GO:0016620">
    <property type="term" value="F:oxidoreductase activity, acting on the aldehyde or oxo group of donors, NAD or NADP as acceptor"/>
    <property type="evidence" value="ECO:0007669"/>
    <property type="project" value="InterPro"/>
</dbReference>
<dbReference type="SMART" id="SM00846">
    <property type="entry name" value="Gp_dh_N"/>
    <property type="match status" value="1"/>
</dbReference>
<dbReference type="PIRSF" id="PIRSF000149">
    <property type="entry name" value="GAP_DH"/>
    <property type="match status" value="1"/>
</dbReference>
<dbReference type="SUPFAM" id="SSF55347">
    <property type="entry name" value="Glyceraldehyde-3-phosphate dehydrogenase-like, C-terminal domain"/>
    <property type="match status" value="1"/>
</dbReference>
<dbReference type="FunFam" id="3.30.360.10:FF:000002">
    <property type="entry name" value="Glyceraldehyde-3-phosphate dehydrogenase"/>
    <property type="match status" value="1"/>
</dbReference>
<dbReference type="CDD" id="cd05214">
    <property type="entry name" value="GAPDH_I_N"/>
    <property type="match status" value="1"/>
</dbReference>
<evidence type="ECO:0000256" key="4">
    <source>
        <dbReference type="PIRSR" id="PIRSR000149-1"/>
    </source>
</evidence>
<organism evidence="10 11">
    <name type="scientific">Echinicola soli</name>
    <dbReference type="NCBI Taxonomy" id="2591634"/>
    <lineage>
        <taxon>Bacteria</taxon>
        <taxon>Pseudomonadati</taxon>
        <taxon>Bacteroidota</taxon>
        <taxon>Cytophagia</taxon>
        <taxon>Cytophagales</taxon>
        <taxon>Cyclobacteriaceae</taxon>
        <taxon>Echinicola</taxon>
    </lineage>
</organism>
<dbReference type="InterPro" id="IPR020828">
    <property type="entry name" value="GlycerAld_3-P_DH_NAD(P)-bd"/>
</dbReference>
<dbReference type="InterPro" id="IPR036291">
    <property type="entry name" value="NAD(P)-bd_dom_sf"/>
</dbReference>
<dbReference type="NCBIfam" id="TIGR01534">
    <property type="entry name" value="GAPDH-I"/>
    <property type="match status" value="1"/>
</dbReference>
<dbReference type="GO" id="GO:0051287">
    <property type="term" value="F:NAD binding"/>
    <property type="evidence" value="ECO:0007669"/>
    <property type="project" value="InterPro"/>
</dbReference>
<dbReference type="AlphaFoldDB" id="A0A514CJQ6"/>
<dbReference type="RefSeq" id="WP_141615308.1">
    <property type="nucleotide sequence ID" value="NZ_CP041253.1"/>
</dbReference>
<evidence type="ECO:0000256" key="1">
    <source>
        <dbReference type="ARBA" id="ARBA00007406"/>
    </source>
</evidence>
<feature type="binding site" evidence="5">
    <location>
        <position position="121"/>
    </location>
    <ligand>
        <name>NAD(+)</name>
        <dbReference type="ChEBI" id="CHEBI:57540"/>
    </ligand>
</feature>
<keyword evidence="5" id="KW-0520">NAD</keyword>
<dbReference type="InterPro" id="IPR006424">
    <property type="entry name" value="Glyceraldehyde-3-P_DH_1"/>
</dbReference>
<dbReference type="EMBL" id="CP041253">
    <property type="protein sequence ID" value="QDH80071.1"/>
    <property type="molecule type" value="Genomic_DNA"/>
</dbReference>
<evidence type="ECO:0000256" key="3">
    <source>
        <dbReference type="ARBA" id="ARBA00023002"/>
    </source>
</evidence>
<dbReference type="GO" id="GO:0050661">
    <property type="term" value="F:NADP binding"/>
    <property type="evidence" value="ECO:0007669"/>
    <property type="project" value="InterPro"/>
</dbReference>
<dbReference type="InterPro" id="IPR020830">
    <property type="entry name" value="GlycerAld_3-P_DH_AS"/>
</dbReference>
<keyword evidence="3 8" id="KW-0560">Oxidoreductase</keyword>
<dbReference type="FunFam" id="3.40.50.720:FF:000001">
    <property type="entry name" value="Glyceraldehyde-3-phosphate dehydrogenase"/>
    <property type="match status" value="1"/>
</dbReference>
<evidence type="ECO:0000256" key="6">
    <source>
        <dbReference type="PIRSR" id="PIRSR000149-4"/>
    </source>
</evidence>
<comment type="subunit">
    <text evidence="2">Homotetramer.</text>
</comment>
<dbReference type="PROSITE" id="PS00071">
    <property type="entry name" value="GAPDH"/>
    <property type="match status" value="1"/>
</dbReference>
<proteinExistence type="inferred from homology"/>
<dbReference type="SUPFAM" id="SSF51735">
    <property type="entry name" value="NAD(P)-binding Rossmann-fold domains"/>
    <property type="match status" value="1"/>
</dbReference>
<dbReference type="PRINTS" id="PR00078">
    <property type="entry name" value="G3PDHDRGNASE"/>
</dbReference>
<dbReference type="InterPro" id="IPR020831">
    <property type="entry name" value="GlycerAld/Erythrose_P_DH"/>
</dbReference>
<evidence type="ECO:0000256" key="5">
    <source>
        <dbReference type="PIRSR" id="PIRSR000149-3"/>
    </source>
</evidence>
<dbReference type="KEGG" id="echi:FKX85_13935"/>
<accession>A0A514CJQ6</accession>
<evidence type="ECO:0000256" key="7">
    <source>
        <dbReference type="RuleBase" id="RU000397"/>
    </source>
</evidence>
<evidence type="ECO:0000256" key="2">
    <source>
        <dbReference type="ARBA" id="ARBA00011881"/>
    </source>
</evidence>
<sequence>MTKVNVAINGFGRIGRYVFKLLQQHPDINVVAINDLMDITNLAHLLKYDSVHGKFLAEIIPQPNSLLVNGKTIRIYGEKSPKKLPWKALDVDIVIECTGRFVEKEKAEGHLKAGARRVVISAPALGNVPTIVLGVNDAMLAGNEVIVSNASCTTNCLAPMVKVLEDHFGIEKGFVSTVHSYTADQNLQDAPHRDLRRARAAACSIIPTTTNAAKAVELVLPHIKGKLHAMAYRVPVPDGSLTEMNVVLKRETTKEEINKIMLEAANTSMKGYIEYTEDPLVSVDIIGNPHSCIFDASLTEANGSLVKIIGWYDNESGYANRVVDLIGKISRFDHT</sequence>
<dbReference type="CDD" id="cd18126">
    <property type="entry name" value="GAPDH_I_C"/>
    <property type="match status" value="1"/>
</dbReference>
<dbReference type="Gene3D" id="3.40.50.720">
    <property type="entry name" value="NAD(P)-binding Rossmann-like Domain"/>
    <property type="match status" value="1"/>
</dbReference>
<gene>
    <name evidence="10" type="primary">gap</name>
    <name evidence="10" type="ORF">FKX85_13935</name>
</gene>
<dbReference type="PANTHER" id="PTHR43148">
    <property type="entry name" value="GLYCERALDEHYDE-3-PHOSPHATE DEHYDROGENASE 2"/>
    <property type="match status" value="1"/>
</dbReference>
<protein>
    <recommendedName>
        <fullName evidence="8">Glyceraldehyde-3-phosphate dehydrogenase</fullName>
        <ecNumber evidence="8">1.2.1.-</ecNumber>
    </recommendedName>
</protein>
<dbReference type="Pfam" id="PF00044">
    <property type="entry name" value="Gp_dh_N"/>
    <property type="match status" value="1"/>
</dbReference>
<feature type="site" description="Activates thiol group during catalysis" evidence="6">
    <location>
        <position position="179"/>
    </location>
</feature>
<feature type="binding site" evidence="5">
    <location>
        <position position="35"/>
    </location>
    <ligand>
        <name>NAD(+)</name>
        <dbReference type="ChEBI" id="CHEBI:57540"/>
    </ligand>
</feature>